<gene>
    <name evidence="1" type="ORF">A2U01_0099687</name>
</gene>
<name>A0A392URG7_9FABA</name>
<proteinExistence type="predicted"/>
<comment type="caution">
    <text evidence="1">The sequence shown here is derived from an EMBL/GenBank/DDBJ whole genome shotgun (WGS) entry which is preliminary data.</text>
</comment>
<evidence type="ECO:0000313" key="1">
    <source>
        <dbReference type="EMBL" id="MCI78417.1"/>
    </source>
</evidence>
<protein>
    <submittedName>
        <fullName evidence="1">Uncharacterized protein</fullName>
    </submittedName>
</protein>
<feature type="non-terminal residue" evidence="1">
    <location>
        <position position="1"/>
    </location>
</feature>
<organism evidence="1 2">
    <name type="scientific">Trifolium medium</name>
    <dbReference type="NCBI Taxonomy" id="97028"/>
    <lineage>
        <taxon>Eukaryota</taxon>
        <taxon>Viridiplantae</taxon>
        <taxon>Streptophyta</taxon>
        <taxon>Embryophyta</taxon>
        <taxon>Tracheophyta</taxon>
        <taxon>Spermatophyta</taxon>
        <taxon>Magnoliopsida</taxon>
        <taxon>eudicotyledons</taxon>
        <taxon>Gunneridae</taxon>
        <taxon>Pentapetalae</taxon>
        <taxon>rosids</taxon>
        <taxon>fabids</taxon>
        <taxon>Fabales</taxon>
        <taxon>Fabaceae</taxon>
        <taxon>Papilionoideae</taxon>
        <taxon>50 kb inversion clade</taxon>
        <taxon>NPAAA clade</taxon>
        <taxon>Hologalegina</taxon>
        <taxon>IRL clade</taxon>
        <taxon>Trifolieae</taxon>
        <taxon>Trifolium</taxon>
    </lineage>
</organism>
<dbReference type="AlphaFoldDB" id="A0A392URG7"/>
<dbReference type="EMBL" id="LXQA010950384">
    <property type="protein sequence ID" value="MCI78417.1"/>
    <property type="molecule type" value="Genomic_DNA"/>
</dbReference>
<reference evidence="1 2" key="1">
    <citation type="journal article" date="2018" name="Front. Plant Sci.">
        <title>Red Clover (Trifolium pratense) and Zigzag Clover (T. medium) - A Picture of Genomic Similarities and Differences.</title>
        <authorList>
            <person name="Dluhosova J."/>
            <person name="Istvanek J."/>
            <person name="Nedelnik J."/>
            <person name="Repkova J."/>
        </authorList>
    </citation>
    <scope>NUCLEOTIDE SEQUENCE [LARGE SCALE GENOMIC DNA]</scope>
    <source>
        <strain evidence="2">cv. 10/8</strain>
        <tissue evidence="1">Leaf</tissue>
    </source>
</reference>
<dbReference type="Proteomes" id="UP000265520">
    <property type="component" value="Unassembled WGS sequence"/>
</dbReference>
<sequence>VLLPAMSKVYHPVVLIRE</sequence>
<accession>A0A392URG7</accession>
<keyword evidence="2" id="KW-1185">Reference proteome</keyword>
<evidence type="ECO:0000313" key="2">
    <source>
        <dbReference type="Proteomes" id="UP000265520"/>
    </source>
</evidence>